<evidence type="ECO:0000313" key="5">
    <source>
        <dbReference type="Proteomes" id="UP001243364"/>
    </source>
</evidence>
<keyword evidence="4" id="KW-0378">Hydrolase</keyword>
<proteinExistence type="predicted"/>
<dbReference type="InterPro" id="IPR036034">
    <property type="entry name" value="PDZ_sf"/>
</dbReference>
<keyword evidence="4" id="KW-0645">Protease</keyword>
<feature type="compositionally biased region" description="Low complexity" evidence="1">
    <location>
        <begin position="124"/>
        <end position="143"/>
    </location>
</feature>
<reference evidence="4 5" key="1">
    <citation type="submission" date="2023-07" db="EMBL/GenBank/DDBJ databases">
        <title>Comparative genomics of wheat-associated soil bacteria to identify genetic determinants of phenazine resistance.</title>
        <authorList>
            <person name="Mouncey N."/>
        </authorList>
    </citation>
    <scope>NUCLEOTIDE SEQUENCE [LARGE SCALE GENOMIC DNA]</scope>
    <source>
        <strain evidence="4 5">W4I19-2</strain>
    </source>
</reference>
<dbReference type="EMBL" id="JAUSYA010000001">
    <property type="protein sequence ID" value="MDQ0686957.1"/>
    <property type="molecule type" value="Genomic_DNA"/>
</dbReference>
<keyword evidence="5" id="KW-1185">Reference proteome</keyword>
<name>A0ABU0Q8H0_STRAH</name>
<feature type="transmembrane region" description="Helical" evidence="2">
    <location>
        <begin position="54"/>
        <end position="81"/>
    </location>
</feature>
<keyword evidence="2" id="KW-1133">Transmembrane helix</keyword>
<dbReference type="InterPro" id="IPR001478">
    <property type="entry name" value="PDZ"/>
</dbReference>
<feature type="region of interest" description="Disordered" evidence="1">
    <location>
        <begin position="26"/>
        <end position="49"/>
    </location>
</feature>
<evidence type="ECO:0000256" key="1">
    <source>
        <dbReference type="SAM" id="MobiDB-lite"/>
    </source>
</evidence>
<dbReference type="GO" id="GO:0006508">
    <property type="term" value="P:proteolysis"/>
    <property type="evidence" value="ECO:0007669"/>
    <property type="project" value="UniProtKB-KW"/>
</dbReference>
<comment type="caution">
    <text evidence="4">The sequence shown here is derived from an EMBL/GenBank/DDBJ whole genome shotgun (WGS) entry which is preliminary data.</text>
</comment>
<accession>A0ABU0Q8H0</accession>
<sequence length="242" mass="23474">MSRVEHQPEAIHGTDSVATQALPVQDPAGAALPSGGPGHRPSAARRRGRRPTTLVAGLFAGTALVLSGVGLGTVGATVIGMSRLAELQRQAELGGDAGPEGWAGRAGPTDRPQASGGTREGRTAARSGPGGAASSAAAGAEAGASGGAGASSRAGGASLGLEAVDAARTGAEIVAVHVPGPGFTAGLVRGDVLLTFGGAGIDSATDLARAVDRAHPGAEVEVTVRHRGGGYRKVTVVPGIVT</sequence>
<keyword evidence="2" id="KW-0472">Membrane</keyword>
<dbReference type="GO" id="GO:0008233">
    <property type="term" value="F:peptidase activity"/>
    <property type="evidence" value="ECO:0007669"/>
    <property type="project" value="UniProtKB-KW"/>
</dbReference>
<keyword evidence="2" id="KW-0812">Transmembrane</keyword>
<protein>
    <submittedName>
        <fullName evidence="4">Membrane-associated protease RseP (Regulator of RpoE activity)</fullName>
    </submittedName>
</protein>
<dbReference type="RefSeq" id="WP_307046808.1">
    <property type="nucleotide sequence ID" value="NZ_JAUSYA010000001.1"/>
</dbReference>
<evidence type="ECO:0000313" key="4">
    <source>
        <dbReference type="EMBL" id="MDQ0686957.1"/>
    </source>
</evidence>
<dbReference type="Proteomes" id="UP001243364">
    <property type="component" value="Unassembled WGS sequence"/>
</dbReference>
<organism evidence="4 5">
    <name type="scientific">Streptomyces achromogenes</name>
    <dbReference type="NCBI Taxonomy" id="67255"/>
    <lineage>
        <taxon>Bacteria</taxon>
        <taxon>Bacillati</taxon>
        <taxon>Actinomycetota</taxon>
        <taxon>Actinomycetes</taxon>
        <taxon>Kitasatosporales</taxon>
        <taxon>Streptomycetaceae</taxon>
        <taxon>Streptomyces</taxon>
    </lineage>
</organism>
<evidence type="ECO:0000259" key="3">
    <source>
        <dbReference type="Pfam" id="PF13180"/>
    </source>
</evidence>
<dbReference type="Pfam" id="PF13180">
    <property type="entry name" value="PDZ_2"/>
    <property type="match status" value="1"/>
</dbReference>
<dbReference type="SUPFAM" id="SSF50156">
    <property type="entry name" value="PDZ domain-like"/>
    <property type="match status" value="1"/>
</dbReference>
<feature type="region of interest" description="Disordered" evidence="1">
    <location>
        <begin position="95"/>
        <end position="151"/>
    </location>
</feature>
<feature type="domain" description="PDZ" evidence="3">
    <location>
        <begin position="159"/>
        <end position="228"/>
    </location>
</feature>
<gene>
    <name evidence="4" type="ORF">QFZ56_005920</name>
</gene>
<dbReference type="Gene3D" id="2.30.42.10">
    <property type="match status" value="1"/>
</dbReference>
<evidence type="ECO:0000256" key="2">
    <source>
        <dbReference type="SAM" id="Phobius"/>
    </source>
</evidence>